<keyword evidence="1" id="KW-1133">Transmembrane helix</keyword>
<organism evidence="2 3">
    <name type="scientific">Parapusillimonas granuli</name>
    <dbReference type="NCBI Taxonomy" id="380911"/>
    <lineage>
        <taxon>Bacteria</taxon>
        <taxon>Pseudomonadati</taxon>
        <taxon>Pseudomonadota</taxon>
        <taxon>Betaproteobacteria</taxon>
        <taxon>Burkholderiales</taxon>
        <taxon>Alcaligenaceae</taxon>
        <taxon>Parapusillimonas</taxon>
    </lineage>
</organism>
<evidence type="ECO:0000256" key="1">
    <source>
        <dbReference type="SAM" id="Phobius"/>
    </source>
</evidence>
<protein>
    <recommendedName>
        <fullName evidence="4">DUF802 domain-containing protein</fullName>
    </recommendedName>
</protein>
<sequence length="606" mass="63853">MNRLLHFLVFAAGLAAVCWIGAGYAGSHALALSVTALIAAVYLAGAWELHRSGRAARGLRQALAGLSEPPADLDAWLSRLQPGLRNAVRLRIEGARVALPGPALTPYFVGLLVLLGMLGTFLGMVATLRGTGLALESATDLQAIRASLAAPVQGLGFAFGTSIAGVAASAMLGLLAAMHRSELAALARELDVRIRTALHPYSHTYQREESFRLMQRQVELLPAMVERMQSMAESMERHTQSLNEQLLAGQARLHEAGESGHVRLADALERSVAAGVAAGAQALNAAVQPAVEATMAGLAREADALHGALSQAMRRQLEEMSARFEAAARAAAQDWRGAWQEAVAGQQAANQSMSAALRQALDAALSRQEQAWNRSRGELLQTLAAQDERRLQAWTTALGDTAAEAQAQAGKTVARIEQLLDAAAQAPRAAAEAVVEARRVLSASAARDDAMLEERKRMLTDLHALLDAVGQASCGQREAVDALLSRSADALERASAQFTQRMEAETGRMAGAAASLAGAGTEVAALGESLGGALRQFSESNAALTERLAGIEAALDKSMARSDEQLAYYVAQAREVVDLSILSQKQIIEELQALAERRAPAASGAA</sequence>
<feature type="transmembrane region" description="Helical" evidence="1">
    <location>
        <begin position="155"/>
        <end position="178"/>
    </location>
</feature>
<feature type="transmembrane region" description="Helical" evidence="1">
    <location>
        <begin position="28"/>
        <end position="47"/>
    </location>
</feature>
<evidence type="ECO:0000313" key="3">
    <source>
        <dbReference type="Proteomes" id="UP000559809"/>
    </source>
</evidence>
<name>A0A853FZS8_9BURK</name>
<comment type="caution">
    <text evidence="2">The sequence shown here is derived from an EMBL/GenBank/DDBJ whole genome shotgun (WGS) entry which is preliminary data.</text>
</comment>
<feature type="transmembrane region" description="Helical" evidence="1">
    <location>
        <begin position="104"/>
        <end position="126"/>
    </location>
</feature>
<dbReference type="AlphaFoldDB" id="A0A853FZS8"/>
<dbReference type="Proteomes" id="UP000559809">
    <property type="component" value="Unassembled WGS sequence"/>
</dbReference>
<reference evidence="2 3" key="1">
    <citation type="submission" date="2020-07" db="EMBL/GenBank/DDBJ databases">
        <title>Taxonomic revisions and descriptions of new bacterial species based on genomic comparisons in the high-G+C-content subgroup of the family Alcaligenaceae.</title>
        <authorList>
            <person name="Szabo A."/>
            <person name="Felfoldi T."/>
        </authorList>
    </citation>
    <scope>NUCLEOTIDE SEQUENCE [LARGE SCALE GENOMIC DNA]</scope>
    <source>
        <strain evidence="2 3">LMG 24012</strain>
    </source>
</reference>
<evidence type="ECO:0008006" key="4">
    <source>
        <dbReference type="Google" id="ProtNLM"/>
    </source>
</evidence>
<proteinExistence type="predicted"/>
<keyword evidence="1" id="KW-0812">Transmembrane</keyword>
<dbReference type="RefSeq" id="WP_180156397.1">
    <property type="nucleotide sequence ID" value="NZ_JACCEM010000007.1"/>
</dbReference>
<gene>
    <name evidence="2" type="ORF">H0A72_14105</name>
</gene>
<evidence type="ECO:0000313" key="2">
    <source>
        <dbReference type="EMBL" id="NYT50448.1"/>
    </source>
</evidence>
<keyword evidence="3" id="KW-1185">Reference proteome</keyword>
<dbReference type="EMBL" id="JACCEM010000007">
    <property type="protein sequence ID" value="NYT50448.1"/>
    <property type="molecule type" value="Genomic_DNA"/>
</dbReference>
<accession>A0A853FZS8</accession>
<keyword evidence="1" id="KW-0472">Membrane</keyword>